<evidence type="ECO:0000313" key="3">
    <source>
        <dbReference type="Proteomes" id="UP000177625"/>
    </source>
</evidence>
<name>A0A1E1MUA5_RHYSE</name>
<evidence type="ECO:0000313" key="2">
    <source>
        <dbReference type="EMBL" id="CZT52686.1"/>
    </source>
</evidence>
<dbReference type="AlphaFoldDB" id="A0A1E1MUA5"/>
<feature type="region of interest" description="Disordered" evidence="1">
    <location>
        <begin position="70"/>
        <end position="102"/>
    </location>
</feature>
<sequence length="317" mass="35607">MHLANVPTTDKTDPSNLMLIWKDITCALISSGHGAVLHHELNIASRTGYLLNNRESCDVVEQSRRLQLSANSVENDKGTNEFDGWEESSVPSSDESDSDEDIYDDLTIPSYVIDDAADLSQCHVRPLQNFEEVFAQEEIYIQCREQSARISIPAHVGSMLISNTPFDRANEPPSTTMTTTPDSEHNEWEDTADNEMTEKPNRPQVEGQDGREESISLPFERAPASRSKRSTKTAGLRVSDRKDLVPAQVTVVARLLISKDSISHFRDNCRLIYEGWMSYSAGSLANNNFEQSLMAAMDLVQGLLKRNRIRRLHSRPI</sequence>
<reference evidence="3" key="1">
    <citation type="submission" date="2016-03" db="EMBL/GenBank/DDBJ databases">
        <authorList>
            <person name="Guldener U."/>
        </authorList>
    </citation>
    <scope>NUCLEOTIDE SEQUENCE [LARGE SCALE GENOMIC DNA]</scope>
</reference>
<dbReference type="EMBL" id="FJVC01000613">
    <property type="protein sequence ID" value="CZT52686.1"/>
    <property type="molecule type" value="Genomic_DNA"/>
</dbReference>
<accession>A0A1E1MUA5</accession>
<dbReference type="Proteomes" id="UP000177625">
    <property type="component" value="Unassembled WGS sequence"/>
</dbReference>
<feature type="region of interest" description="Disordered" evidence="1">
    <location>
        <begin position="164"/>
        <end position="235"/>
    </location>
</feature>
<feature type="compositionally biased region" description="Low complexity" evidence="1">
    <location>
        <begin position="172"/>
        <end position="181"/>
    </location>
</feature>
<evidence type="ECO:0000256" key="1">
    <source>
        <dbReference type="SAM" id="MobiDB-lite"/>
    </source>
</evidence>
<proteinExistence type="predicted"/>
<keyword evidence="3" id="KW-1185">Reference proteome</keyword>
<organism evidence="2 3">
    <name type="scientific">Rhynchosporium secalis</name>
    <name type="common">Barley scald fungus</name>
    <dbReference type="NCBI Taxonomy" id="38038"/>
    <lineage>
        <taxon>Eukaryota</taxon>
        <taxon>Fungi</taxon>
        <taxon>Dikarya</taxon>
        <taxon>Ascomycota</taxon>
        <taxon>Pezizomycotina</taxon>
        <taxon>Leotiomycetes</taxon>
        <taxon>Helotiales</taxon>
        <taxon>Ploettnerulaceae</taxon>
        <taxon>Rhynchosporium</taxon>
    </lineage>
</organism>
<gene>
    <name evidence="2" type="ORF">RSE6_14041</name>
</gene>
<protein>
    <submittedName>
        <fullName evidence="2">Uncharacterized protein</fullName>
    </submittedName>
</protein>